<accession>A0A8T0EP14</accession>
<evidence type="ECO:0000256" key="3">
    <source>
        <dbReference type="ARBA" id="ARBA00022989"/>
    </source>
</evidence>
<name>A0A8T0EP14_ARGBR</name>
<evidence type="ECO:0000256" key="1">
    <source>
        <dbReference type="ARBA" id="ARBA00004141"/>
    </source>
</evidence>
<feature type="chain" id="PRO_5035720042" evidence="6">
    <location>
        <begin position="29"/>
        <end position="222"/>
    </location>
</feature>
<dbReference type="AlphaFoldDB" id="A0A8T0EP14"/>
<feature type="transmembrane region" description="Helical" evidence="5">
    <location>
        <begin position="158"/>
        <end position="177"/>
    </location>
</feature>
<proteinExistence type="predicted"/>
<evidence type="ECO:0000256" key="2">
    <source>
        <dbReference type="ARBA" id="ARBA00022692"/>
    </source>
</evidence>
<protein>
    <submittedName>
        <fullName evidence="7">Uncharacterized protein</fullName>
    </submittedName>
</protein>
<dbReference type="PANTHER" id="PTHR45902:SF5">
    <property type="entry name" value="G-PROTEIN COUPLED RECEPTORS FAMILY 2 PROFILE 2 DOMAIN-CONTAINING PROTEIN"/>
    <property type="match status" value="1"/>
</dbReference>
<keyword evidence="3 5" id="KW-1133">Transmembrane helix</keyword>
<dbReference type="Gene3D" id="1.20.1070.10">
    <property type="entry name" value="Rhodopsin 7-helix transmembrane proteins"/>
    <property type="match status" value="1"/>
</dbReference>
<keyword evidence="6" id="KW-0732">Signal</keyword>
<keyword evidence="4 5" id="KW-0472">Membrane</keyword>
<feature type="transmembrane region" description="Helical" evidence="5">
    <location>
        <begin position="189"/>
        <end position="210"/>
    </location>
</feature>
<dbReference type="GO" id="GO:0004930">
    <property type="term" value="F:G protein-coupled receptor activity"/>
    <property type="evidence" value="ECO:0007669"/>
    <property type="project" value="InterPro"/>
</dbReference>
<dbReference type="PANTHER" id="PTHR45902">
    <property type="entry name" value="LATROPHILIN RECEPTOR-LIKE PROTEIN A"/>
    <property type="match status" value="1"/>
</dbReference>
<comment type="caution">
    <text evidence="7">The sequence shown here is derived from an EMBL/GenBank/DDBJ whole genome shotgun (WGS) entry which is preliminary data.</text>
</comment>
<dbReference type="Proteomes" id="UP000807504">
    <property type="component" value="Unassembled WGS sequence"/>
</dbReference>
<gene>
    <name evidence="7" type="ORF">HNY73_013934</name>
</gene>
<evidence type="ECO:0000256" key="5">
    <source>
        <dbReference type="SAM" id="Phobius"/>
    </source>
</evidence>
<comment type="subcellular location">
    <subcellularLocation>
        <location evidence="1">Membrane</location>
        <topology evidence="1">Multi-pass membrane protein</topology>
    </subcellularLocation>
</comment>
<dbReference type="EMBL" id="JABXBU010002072">
    <property type="protein sequence ID" value="KAF8777004.1"/>
    <property type="molecule type" value="Genomic_DNA"/>
</dbReference>
<feature type="signal peptide" evidence="6">
    <location>
        <begin position="1"/>
        <end position="28"/>
    </location>
</feature>
<organism evidence="7 8">
    <name type="scientific">Argiope bruennichi</name>
    <name type="common">Wasp spider</name>
    <name type="synonym">Aranea bruennichi</name>
    <dbReference type="NCBI Taxonomy" id="94029"/>
    <lineage>
        <taxon>Eukaryota</taxon>
        <taxon>Metazoa</taxon>
        <taxon>Ecdysozoa</taxon>
        <taxon>Arthropoda</taxon>
        <taxon>Chelicerata</taxon>
        <taxon>Arachnida</taxon>
        <taxon>Araneae</taxon>
        <taxon>Araneomorphae</taxon>
        <taxon>Entelegynae</taxon>
        <taxon>Araneoidea</taxon>
        <taxon>Araneidae</taxon>
        <taxon>Argiope</taxon>
    </lineage>
</organism>
<evidence type="ECO:0000313" key="8">
    <source>
        <dbReference type="Proteomes" id="UP000807504"/>
    </source>
</evidence>
<dbReference type="GO" id="GO:0016020">
    <property type="term" value="C:membrane"/>
    <property type="evidence" value="ECO:0007669"/>
    <property type="project" value="UniProtKB-SubCell"/>
</dbReference>
<feature type="transmembrane region" description="Helical" evidence="5">
    <location>
        <begin position="125"/>
        <end position="146"/>
    </location>
</feature>
<reference evidence="7" key="1">
    <citation type="journal article" date="2020" name="bioRxiv">
        <title>Chromosome-level reference genome of the European wasp spider Argiope bruennichi: a resource for studies on range expansion and evolutionary adaptation.</title>
        <authorList>
            <person name="Sheffer M.M."/>
            <person name="Hoppe A."/>
            <person name="Krehenwinkel H."/>
            <person name="Uhl G."/>
            <person name="Kuss A.W."/>
            <person name="Jensen L."/>
            <person name="Jensen C."/>
            <person name="Gillespie R.G."/>
            <person name="Hoff K.J."/>
            <person name="Prost S."/>
        </authorList>
    </citation>
    <scope>NUCLEOTIDE SEQUENCE</scope>
</reference>
<keyword evidence="8" id="KW-1185">Reference proteome</keyword>
<reference evidence="7" key="2">
    <citation type="submission" date="2020-06" db="EMBL/GenBank/DDBJ databases">
        <authorList>
            <person name="Sheffer M."/>
        </authorList>
    </citation>
    <scope>NUCLEOTIDE SEQUENCE</scope>
</reference>
<dbReference type="InterPro" id="IPR000832">
    <property type="entry name" value="GPCR_2_secretin-like"/>
</dbReference>
<evidence type="ECO:0000256" key="4">
    <source>
        <dbReference type="ARBA" id="ARBA00023136"/>
    </source>
</evidence>
<evidence type="ECO:0000256" key="6">
    <source>
        <dbReference type="SAM" id="SignalP"/>
    </source>
</evidence>
<keyword evidence="2 5" id="KW-0812">Transmembrane</keyword>
<dbReference type="InterPro" id="IPR053231">
    <property type="entry name" value="GPCR_LN-TM7"/>
</dbReference>
<dbReference type="Pfam" id="PF00002">
    <property type="entry name" value="7tm_2"/>
    <property type="match status" value="1"/>
</dbReference>
<evidence type="ECO:0000313" key="7">
    <source>
        <dbReference type="EMBL" id="KAF8777004.1"/>
    </source>
</evidence>
<sequence>MRIIINVLTLLKTVVIFVLINEPNQISAASLNRDNDSNPDVYIEDHVINKHESLKTCLSFELEPHEYELYPNKTAVVSKYNQTYEEPFYVLNGDYLRICVPIGEEYSEETLLAQNLGFPPILEKFTLFGTVISILFLFIHITVFCMVPDLRNLPGCNLASLCLSLLLTYLLMLILEIQQVAHNDIACTAGAFLIQFFFLGYFLGFFLGVISNSSCPLYCKEI</sequence>